<evidence type="ECO:0000313" key="11">
    <source>
        <dbReference type="Proteomes" id="UP000008076"/>
    </source>
</evidence>
<dbReference type="GO" id="GO:0006221">
    <property type="term" value="P:pyrimidine nucleotide biosynthetic process"/>
    <property type="evidence" value="ECO:0007669"/>
    <property type="project" value="UniProtKB-KW"/>
</dbReference>
<keyword evidence="2 9" id="KW-0808">Transferase</keyword>
<dbReference type="Proteomes" id="UP000008076">
    <property type="component" value="Unassembled WGS sequence"/>
</dbReference>
<dbReference type="OMA" id="EQTMPVI"/>
<evidence type="ECO:0000256" key="7">
    <source>
        <dbReference type="ARBA" id="ARBA00023242"/>
    </source>
</evidence>
<dbReference type="PRINTS" id="PR00094">
    <property type="entry name" value="ADENYLTKNASE"/>
</dbReference>
<dbReference type="eggNOG" id="KOG3079">
    <property type="taxonomic scope" value="Eukaryota"/>
</dbReference>
<evidence type="ECO:0000256" key="6">
    <source>
        <dbReference type="ARBA" id="ARBA00022975"/>
    </source>
</evidence>
<dbReference type="GO" id="GO:0004017">
    <property type="term" value="F:AMP kinase activity"/>
    <property type="evidence" value="ECO:0007669"/>
    <property type="project" value="UniProtKB-EC"/>
</dbReference>
<evidence type="ECO:0000256" key="3">
    <source>
        <dbReference type="ARBA" id="ARBA00022741"/>
    </source>
</evidence>
<name>B0ER70_ENTDS</name>
<keyword evidence="3" id="KW-0547">Nucleotide-binding</keyword>
<dbReference type="InterPro" id="IPR006266">
    <property type="entry name" value="UMP_CMP_kinase"/>
</dbReference>
<dbReference type="PROSITE" id="PS00113">
    <property type="entry name" value="ADENYLATE_KINASE"/>
    <property type="match status" value="1"/>
</dbReference>
<dbReference type="GO" id="GO:0006207">
    <property type="term" value="P:'de novo' pyrimidine nucleobase biosynthetic process"/>
    <property type="evidence" value="ECO:0007669"/>
    <property type="project" value="InterPro"/>
</dbReference>
<evidence type="ECO:0000256" key="4">
    <source>
        <dbReference type="ARBA" id="ARBA00022777"/>
    </source>
</evidence>
<evidence type="ECO:0000313" key="10">
    <source>
        <dbReference type="EMBL" id="EDR22972.1"/>
    </source>
</evidence>
<evidence type="ECO:0000256" key="2">
    <source>
        <dbReference type="ARBA" id="ARBA00022679"/>
    </source>
</evidence>
<keyword evidence="6" id="KW-0665">Pyrimidine biosynthesis</keyword>
<reference evidence="11" key="1">
    <citation type="submission" date="2007-12" db="EMBL/GenBank/DDBJ databases">
        <title>Annotation of Entamoeba dispar SAW760.</title>
        <authorList>
            <person name="Lorenzi H."/>
            <person name="Inman J."/>
            <person name="Schobel S."/>
            <person name="Amedeo P."/>
            <person name="Caler E."/>
        </authorList>
    </citation>
    <scope>NUCLEOTIDE SEQUENCE [LARGE SCALE GENOMIC DNA]</scope>
    <source>
        <strain evidence="11">ATCC PRA-260 / SAW760</strain>
    </source>
</reference>
<dbReference type="PANTHER" id="PTHR23359">
    <property type="entry name" value="NUCLEOTIDE KINASE"/>
    <property type="match status" value="1"/>
</dbReference>
<keyword evidence="11" id="KW-1185">Reference proteome</keyword>
<evidence type="ECO:0000256" key="9">
    <source>
        <dbReference type="RuleBase" id="RU003330"/>
    </source>
</evidence>
<dbReference type="GeneID" id="5885766"/>
<dbReference type="KEGG" id="edi:EDI_185080"/>
<dbReference type="RefSeq" id="XP_001740599.1">
    <property type="nucleotide sequence ID" value="XM_001740547.1"/>
</dbReference>
<dbReference type="AlphaFoldDB" id="B0ER70"/>
<dbReference type="OrthoDB" id="442176at2759"/>
<dbReference type="HAMAP" id="MF_00235">
    <property type="entry name" value="Adenylate_kinase_Adk"/>
    <property type="match status" value="1"/>
</dbReference>
<dbReference type="Pfam" id="PF00406">
    <property type="entry name" value="ADK"/>
    <property type="match status" value="1"/>
</dbReference>
<dbReference type="VEuPathDB" id="AmoebaDB:EDI_185080"/>
<dbReference type="EMBL" id="DS550455">
    <property type="protein sequence ID" value="EDR22972.1"/>
    <property type="molecule type" value="Genomic_DNA"/>
</dbReference>
<evidence type="ECO:0000256" key="5">
    <source>
        <dbReference type="ARBA" id="ARBA00022840"/>
    </source>
</evidence>
<evidence type="ECO:0000256" key="1">
    <source>
        <dbReference type="ARBA" id="ARBA00022490"/>
    </source>
</evidence>
<gene>
    <name evidence="10" type="ORF">EDI_185080</name>
</gene>
<keyword evidence="7" id="KW-0539">Nucleus</keyword>
<dbReference type="GO" id="GO:0005524">
    <property type="term" value="F:ATP binding"/>
    <property type="evidence" value="ECO:0007669"/>
    <property type="project" value="UniProtKB-KW"/>
</dbReference>
<dbReference type="SUPFAM" id="SSF52540">
    <property type="entry name" value="P-loop containing nucleoside triphosphate hydrolases"/>
    <property type="match status" value="1"/>
</dbReference>
<protein>
    <submittedName>
        <fullName evidence="10">UMP-CMP kinase, putative</fullName>
        <ecNumber evidence="10">2.7.4.3</ecNumber>
    </submittedName>
</protein>
<accession>B0ER70</accession>
<proteinExistence type="inferred from homology"/>
<keyword evidence="5" id="KW-0067">ATP-binding</keyword>
<evidence type="ECO:0000256" key="8">
    <source>
        <dbReference type="ARBA" id="ARBA00048116"/>
    </source>
</evidence>
<comment type="similarity">
    <text evidence="9">Belongs to the adenylate kinase family.</text>
</comment>
<keyword evidence="1" id="KW-0963">Cytoplasm</keyword>
<dbReference type="NCBIfam" id="TIGR01359">
    <property type="entry name" value="UMP_CMP_kin_fam"/>
    <property type="match status" value="1"/>
</dbReference>
<dbReference type="EC" id="2.7.4.3" evidence="10"/>
<sequence length="210" mass="23694">MEHKKEKEMSLSDKHVLFCLGGPGAGKGTQCQKIVNKYPITHLSAGDLLRAEVKREGSQNGQLIQTLIKEGKIVPAAVTVELLLNAIRNDEHKVFIIDGFPRNAENKEAWFLQANKVNIDTALCVFIDVSEETMINRIHKRSVNSGRVDDNDDSLMKRFRTYKLETLPVIESFENENKLLRISGEGSVDDIFNKIDVSLSKFFVDNHVLL</sequence>
<comment type="catalytic activity">
    <reaction evidence="8">
        <text>UMP + ATP = UDP + ADP</text>
        <dbReference type="Rhea" id="RHEA:24400"/>
        <dbReference type="ChEBI" id="CHEBI:30616"/>
        <dbReference type="ChEBI" id="CHEBI:57865"/>
        <dbReference type="ChEBI" id="CHEBI:58223"/>
        <dbReference type="ChEBI" id="CHEBI:456216"/>
        <dbReference type="EC" id="2.7.4.14"/>
    </reaction>
</comment>
<dbReference type="InterPro" id="IPR000850">
    <property type="entry name" value="Adenylat/UMP-CMP_kin"/>
</dbReference>
<dbReference type="InterPro" id="IPR033690">
    <property type="entry name" value="Adenylat_kinase_CS"/>
</dbReference>
<organism evidence="11">
    <name type="scientific">Entamoeba dispar (strain ATCC PRA-260 / SAW760)</name>
    <dbReference type="NCBI Taxonomy" id="370354"/>
    <lineage>
        <taxon>Eukaryota</taxon>
        <taxon>Amoebozoa</taxon>
        <taxon>Evosea</taxon>
        <taxon>Archamoebae</taxon>
        <taxon>Mastigamoebida</taxon>
        <taxon>Entamoebidae</taxon>
        <taxon>Entamoeba</taxon>
    </lineage>
</organism>
<keyword evidence="4 9" id="KW-0418">Kinase</keyword>
<dbReference type="InterPro" id="IPR027417">
    <property type="entry name" value="P-loop_NTPase"/>
</dbReference>
<dbReference type="GO" id="GO:0033862">
    <property type="term" value="F:UMP kinase activity"/>
    <property type="evidence" value="ECO:0007669"/>
    <property type="project" value="RHEA"/>
</dbReference>
<dbReference type="CDD" id="cd01428">
    <property type="entry name" value="ADK"/>
    <property type="match status" value="1"/>
</dbReference>
<dbReference type="Gene3D" id="3.40.50.300">
    <property type="entry name" value="P-loop containing nucleotide triphosphate hydrolases"/>
    <property type="match status" value="1"/>
</dbReference>